<dbReference type="PANTHER" id="PTHR30595">
    <property type="entry name" value="GLPR-RELATED TRANSCRIPTIONAL REPRESSOR"/>
    <property type="match status" value="1"/>
</dbReference>
<dbReference type="Gene3D" id="3.30.950.30">
    <property type="entry name" value="Schlafen, AAA domain"/>
    <property type="match status" value="1"/>
</dbReference>
<reference evidence="3" key="1">
    <citation type="submission" date="2017-09" db="EMBL/GenBank/DDBJ databases">
        <title>Depth-based differentiation of microbial function through sediment-hosted aquifers and enrichment of novel symbionts in the deep terrestrial subsurface.</title>
        <authorList>
            <person name="Probst A.J."/>
            <person name="Ladd B."/>
            <person name="Jarett J.K."/>
            <person name="Geller-Mcgrath D.E."/>
            <person name="Sieber C.M.K."/>
            <person name="Emerson J.B."/>
            <person name="Anantharaman K."/>
            <person name="Thomas B.C."/>
            <person name="Malmstrom R."/>
            <person name="Stieglmeier M."/>
            <person name="Klingl A."/>
            <person name="Woyke T."/>
            <person name="Ryan C.M."/>
            <person name="Banfield J.F."/>
        </authorList>
    </citation>
    <scope>NUCLEOTIDE SEQUENCE [LARGE SCALE GENOMIC DNA]</scope>
</reference>
<accession>A0A2M8EML3</accession>
<feature type="domain" description="Schlafen AlbA-2" evidence="1">
    <location>
        <begin position="26"/>
        <end position="140"/>
    </location>
</feature>
<comment type="caution">
    <text evidence="2">The sequence shown here is derived from an EMBL/GenBank/DDBJ whole genome shotgun (WGS) entry which is preliminary data.</text>
</comment>
<dbReference type="AlphaFoldDB" id="A0A2M8EML3"/>
<evidence type="ECO:0000313" key="3">
    <source>
        <dbReference type="Proteomes" id="UP000229756"/>
    </source>
</evidence>
<name>A0A2M8EML3_UNCKA</name>
<evidence type="ECO:0000259" key="1">
    <source>
        <dbReference type="Pfam" id="PF04326"/>
    </source>
</evidence>
<gene>
    <name evidence="2" type="ORF">CO058_00570</name>
</gene>
<dbReference type="InterPro" id="IPR038461">
    <property type="entry name" value="Schlafen_AlbA_2_dom_sf"/>
</dbReference>
<dbReference type="InterPro" id="IPR007421">
    <property type="entry name" value="Schlafen_AlbA_2_dom"/>
</dbReference>
<dbReference type="Proteomes" id="UP000229756">
    <property type="component" value="Unassembled WGS sequence"/>
</dbReference>
<dbReference type="EMBL" id="PFSJ01000005">
    <property type="protein sequence ID" value="PJC23970.1"/>
    <property type="molecule type" value="Genomic_DNA"/>
</dbReference>
<organism evidence="2 3">
    <name type="scientific">candidate division WWE3 bacterium CG_4_9_14_0_2_um_filter_35_11</name>
    <dbReference type="NCBI Taxonomy" id="1975077"/>
    <lineage>
        <taxon>Bacteria</taxon>
        <taxon>Katanobacteria</taxon>
    </lineage>
</organism>
<dbReference type="Pfam" id="PF04326">
    <property type="entry name" value="SLFN_AlbA_2"/>
    <property type="match status" value="1"/>
</dbReference>
<proteinExistence type="predicted"/>
<evidence type="ECO:0000313" key="2">
    <source>
        <dbReference type="EMBL" id="PJC23970.1"/>
    </source>
</evidence>
<protein>
    <recommendedName>
        <fullName evidence="1">Schlafen AlbA-2 domain-containing protein</fullName>
    </recommendedName>
</protein>
<dbReference type="PANTHER" id="PTHR30595:SF6">
    <property type="entry name" value="SCHLAFEN ALBA-2 DOMAIN-CONTAINING PROTEIN"/>
    <property type="match status" value="1"/>
</dbReference>
<sequence>MIILNKNPEEITFEDVEEFCKENHIEGIQLDYKKSLPRKGLAKHFASFSNTRGGVIIIGVEEDPKTGSPLKWEGIEDSGKLIDTIHQYASNVEPIPRYVAVKTNEKKSKVFIIVRIFEGGHPPYYVQNDSNIWVRTGNISSIIDIASPDTVELMFGKRDEAELARSRYVRIAKDVYQAGLARSERERLKDIAIKKEGYAREQNRKGITEIDWAKFKSGYYGKKLGSEVIMCTITIQPFYPRLALSNPTEIKGKVPEIRVRGNHCGDFPSLSCNETIPEGVMSFKYGYDGSIHCEQIYSKGLIYNSADVLRINDGIHRVFLSGIARLLYITLFGASSFFSHFKYQGTVIGEIELSGLKEDTVIDNVLAHNRVFDWDIKTNLLNEYSWDLITDTAILNSQEELRRLFIEKLNEIFVSFNYAPSNESEVEKFLQEEGWSTKDS</sequence>